<dbReference type="GO" id="GO:0003723">
    <property type="term" value="F:RNA binding"/>
    <property type="evidence" value="ECO:0007669"/>
    <property type="project" value="InterPro"/>
</dbReference>
<organism evidence="4 5">
    <name type="scientific">Setaria viridis</name>
    <name type="common">Green bristlegrass</name>
    <name type="synonym">Setaria italica subsp. viridis</name>
    <dbReference type="NCBI Taxonomy" id="4556"/>
    <lineage>
        <taxon>Eukaryota</taxon>
        <taxon>Viridiplantae</taxon>
        <taxon>Streptophyta</taxon>
        <taxon>Embryophyta</taxon>
        <taxon>Tracheophyta</taxon>
        <taxon>Spermatophyta</taxon>
        <taxon>Magnoliopsida</taxon>
        <taxon>Liliopsida</taxon>
        <taxon>Poales</taxon>
        <taxon>Poaceae</taxon>
        <taxon>PACMAD clade</taxon>
        <taxon>Panicoideae</taxon>
        <taxon>Panicodae</taxon>
        <taxon>Paniceae</taxon>
        <taxon>Cenchrinae</taxon>
        <taxon>Setaria</taxon>
    </lineage>
</organism>
<dbReference type="Gramene" id="TKW31413">
    <property type="protein sequence ID" value="TKW31413"/>
    <property type="gene ID" value="SEVIR_2G104501v2"/>
</dbReference>
<dbReference type="SUPFAM" id="SSF48452">
    <property type="entry name" value="TPR-like"/>
    <property type="match status" value="1"/>
</dbReference>
<feature type="repeat" description="PPR" evidence="3">
    <location>
        <begin position="308"/>
        <end position="343"/>
    </location>
</feature>
<dbReference type="GO" id="GO:0009451">
    <property type="term" value="P:RNA modification"/>
    <property type="evidence" value="ECO:0007669"/>
    <property type="project" value="InterPro"/>
</dbReference>
<dbReference type="FunFam" id="1.25.40.10:FF:001549">
    <property type="entry name" value="Pentatricopeptide repeat-containing protein At3g21470"/>
    <property type="match status" value="1"/>
</dbReference>
<dbReference type="Pfam" id="PF20431">
    <property type="entry name" value="E_motif"/>
    <property type="match status" value="1"/>
</dbReference>
<dbReference type="Pfam" id="PF13041">
    <property type="entry name" value="PPR_2"/>
    <property type="match status" value="2"/>
</dbReference>
<sequence length="636" mass="69561">MEQELLRILRSLKSPRHLLQTHAQLLARGLAASPRLLPALVSAALSAAPSSSSPRQAAATAAAILRAAGAAASTVAHNTLIERLAGRGGGGGRGCFPEDALAAYTAMRSAGVAPNGFTFTFLLRACESLRRMPPCRCVHGQIVRCGFGPDVVVQNALLNLYYKCGDPGEVGAVRKVFDGMPERDVVSWNSIVGVHMASGDAAGAMDLFEAMPERNVVSWNTVVAGFTRVGDMVSARSVFDRMPIRDAISWNLMISGYATRGDVEAARSLFDEMDRKDVVSWTAMVSAYAKTGDIDSAKVLFDRMPVKNLVSWNAMITAYNHNSRYDEALRTFQQMMIEGGFMPDEATLVSVVSACAQLGSTEYCNWVSSYISKYNTHITVALGNALIDMFAKCGDVGRARSIFDNMKTRCIITWTTMISGFAYNGRFREALLIYNEMCRQGVELDDTVFIAALAACAHGGLLQEGWSIFKQMVEHYGIVPRMEHYGCIVDLLGRAGKLKEAVRFIESMPLKPGAVIWVTLLSSCIAHGDAELTDYVSTKIVEIEPFNSSYQVLVSNCSALEGKWGSVMDARKTMRDWGVKKTPGSSLIQVGSEVHEFLAKDTRHQKRNEIYEALDGLIAIIRHSEYTPWINYCSAL</sequence>
<keyword evidence="5" id="KW-1185">Reference proteome</keyword>
<accession>A0A4U6VS14</accession>
<name>A0A4U6VS14_SETVI</name>
<dbReference type="AlphaFoldDB" id="A0A4U6VS14"/>
<dbReference type="PANTHER" id="PTHR47926:SF531">
    <property type="entry name" value="TETRATRICOPEPTIDE REPEAT SUPERFAMILY PROTEIN"/>
    <property type="match status" value="1"/>
</dbReference>
<dbReference type="InterPro" id="IPR011990">
    <property type="entry name" value="TPR-like_helical_dom_sf"/>
</dbReference>
<keyword evidence="2" id="KW-0809">Transit peptide</keyword>
<dbReference type="Gene3D" id="1.25.40.10">
    <property type="entry name" value="Tetratricopeptide repeat domain"/>
    <property type="match status" value="3"/>
</dbReference>
<dbReference type="InterPro" id="IPR002885">
    <property type="entry name" value="PPR_rpt"/>
</dbReference>
<dbReference type="Proteomes" id="UP000298652">
    <property type="component" value="Chromosome 2"/>
</dbReference>
<dbReference type="InterPro" id="IPR046848">
    <property type="entry name" value="E_motif"/>
</dbReference>
<dbReference type="OMA" id="CRCVHGQ"/>
<feature type="repeat" description="PPR" evidence="3">
    <location>
        <begin position="246"/>
        <end position="280"/>
    </location>
</feature>
<proteinExistence type="predicted"/>
<evidence type="ECO:0000313" key="4">
    <source>
        <dbReference type="EMBL" id="TKW31413.1"/>
    </source>
</evidence>
<evidence type="ECO:0000256" key="2">
    <source>
        <dbReference type="ARBA" id="ARBA00022946"/>
    </source>
</evidence>
<dbReference type="FunFam" id="1.25.40.10:FF:002810">
    <property type="entry name" value="Os07g0260000 protein"/>
    <property type="match status" value="1"/>
</dbReference>
<feature type="repeat" description="PPR" evidence="3">
    <location>
        <begin position="184"/>
        <end position="218"/>
    </location>
</feature>
<dbReference type="NCBIfam" id="TIGR00756">
    <property type="entry name" value="PPR"/>
    <property type="match status" value="6"/>
</dbReference>
<feature type="repeat" description="PPR" evidence="3">
    <location>
        <begin position="410"/>
        <end position="444"/>
    </location>
</feature>
<reference evidence="4" key="1">
    <citation type="submission" date="2019-03" db="EMBL/GenBank/DDBJ databases">
        <title>WGS assembly of Setaria viridis.</title>
        <authorList>
            <person name="Huang P."/>
            <person name="Jenkins J."/>
            <person name="Grimwood J."/>
            <person name="Barry K."/>
            <person name="Healey A."/>
            <person name="Mamidi S."/>
            <person name="Sreedasyam A."/>
            <person name="Shu S."/>
            <person name="Feldman M."/>
            <person name="Wu J."/>
            <person name="Yu Y."/>
            <person name="Chen C."/>
            <person name="Johnson J."/>
            <person name="Rokhsar D."/>
            <person name="Baxter I."/>
            <person name="Schmutz J."/>
            <person name="Brutnell T."/>
            <person name="Kellogg E."/>
        </authorList>
    </citation>
    <scope>NUCLEOTIDE SEQUENCE [LARGE SCALE GENOMIC DNA]</scope>
</reference>
<dbReference type="FunFam" id="1.25.40.10:FF:002149">
    <property type="entry name" value="Pentatricopeptide repeat-containing protein, chloroplastic"/>
    <property type="match status" value="1"/>
</dbReference>
<evidence type="ECO:0008006" key="6">
    <source>
        <dbReference type="Google" id="ProtNLM"/>
    </source>
</evidence>
<dbReference type="InterPro" id="IPR046960">
    <property type="entry name" value="PPR_At4g14850-like_plant"/>
</dbReference>
<evidence type="ECO:0000256" key="3">
    <source>
        <dbReference type="PROSITE-ProRule" id="PRU00708"/>
    </source>
</evidence>
<dbReference type="Pfam" id="PF01535">
    <property type="entry name" value="PPR"/>
    <property type="match status" value="5"/>
</dbReference>
<keyword evidence="1" id="KW-0677">Repeat</keyword>
<dbReference type="EMBL" id="CM016553">
    <property type="protein sequence ID" value="TKW31413.1"/>
    <property type="molecule type" value="Genomic_DNA"/>
</dbReference>
<dbReference type="FunFam" id="1.25.40.10:FF:003107">
    <property type="entry name" value="Pentatricopeptide repeat-containing protein"/>
    <property type="match status" value="1"/>
</dbReference>
<evidence type="ECO:0000313" key="5">
    <source>
        <dbReference type="Proteomes" id="UP000298652"/>
    </source>
</evidence>
<protein>
    <recommendedName>
        <fullName evidence="6">CRR4</fullName>
    </recommendedName>
</protein>
<dbReference type="PROSITE" id="PS51375">
    <property type="entry name" value="PPR"/>
    <property type="match status" value="4"/>
</dbReference>
<dbReference type="PANTHER" id="PTHR47926">
    <property type="entry name" value="PENTATRICOPEPTIDE REPEAT-CONTAINING PROTEIN"/>
    <property type="match status" value="1"/>
</dbReference>
<evidence type="ECO:0000256" key="1">
    <source>
        <dbReference type="ARBA" id="ARBA00022737"/>
    </source>
</evidence>
<gene>
    <name evidence="4" type="ORF">SEVIR_2G104501v2</name>
</gene>